<keyword evidence="9" id="KW-0325">Glycoprotein</keyword>
<keyword evidence="4 11" id="KW-0812">Transmembrane</keyword>
<dbReference type="Pfam" id="PF00664">
    <property type="entry name" value="ABC_membrane"/>
    <property type="match status" value="2"/>
</dbReference>
<keyword evidence="7 11" id="KW-1133">Transmembrane helix</keyword>
<dbReference type="PROSITE" id="PS50893">
    <property type="entry name" value="ABC_TRANSPORTER_2"/>
    <property type="match status" value="2"/>
</dbReference>
<evidence type="ECO:0000256" key="7">
    <source>
        <dbReference type="ARBA" id="ARBA00022989"/>
    </source>
</evidence>
<keyword evidence="15" id="KW-1185">Reference proteome</keyword>
<evidence type="ECO:0000313" key="15">
    <source>
        <dbReference type="Proteomes" id="UP000011096"/>
    </source>
</evidence>
<dbReference type="InterPro" id="IPR003439">
    <property type="entry name" value="ABC_transporter-like_ATP-bd"/>
</dbReference>
<feature type="region of interest" description="Disordered" evidence="10">
    <location>
        <begin position="841"/>
        <end position="877"/>
    </location>
</feature>
<evidence type="ECO:0000256" key="11">
    <source>
        <dbReference type="SAM" id="Phobius"/>
    </source>
</evidence>
<dbReference type="InterPro" id="IPR044726">
    <property type="entry name" value="ABCC_6TM_D2"/>
</dbReference>
<evidence type="ECO:0000313" key="14">
    <source>
        <dbReference type="EMBL" id="KAF4478806.1"/>
    </source>
</evidence>
<dbReference type="OrthoDB" id="6500128at2759"/>
<dbReference type="InterPro" id="IPR027417">
    <property type="entry name" value="P-loop_NTPase"/>
</dbReference>
<feature type="domain" description="ABC transmembrane type-1" evidence="13">
    <location>
        <begin position="903"/>
        <end position="1184"/>
    </location>
</feature>
<name>A0A7J6IPG0_COLFN</name>
<dbReference type="CDD" id="cd03244">
    <property type="entry name" value="ABCC_MRP_domain2"/>
    <property type="match status" value="1"/>
</dbReference>
<dbReference type="FunFam" id="1.20.1560.10:FF:000055">
    <property type="entry name" value="ABC multidrug transporter (Eurofung)"/>
    <property type="match status" value="1"/>
</dbReference>
<dbReference type="Gene3D" id="1.20.1560.10">
    <property type="entry name" value="ABC transporter type 1, transmembrane domain"/>
    <property type="match status" value="2"/>
</dbReference>
<dbReference type="GO" id="GO:0140359">
    <property type="term" value="F:ABC-type transporter activity"/>
    <property type="evidence" value="ECO:0007669"/>
    <property type="project" value="InterPro"/>
</dbReference>
<dbReference type="InterPro" id="IPR036640">
    <property type="entry name" value="ABC1_TM_sf"/>
</dbReference>
<evidence type="ECO:0000256" key="6">
    <source>
        <dbReference type="ARBA" id="ARBA00022840"/>
    </source>
</evidence>
<accession>A0A7J6IPG0</accession>
<feature type="transmembrane region" description="Helical" evidence="11">
    <location>
        <begin position="73"/>
        <end position="91"/>
    </location>
</feature>
<gene>
    <name evidence="14" type="primary">atnG-2</name>
    <name evidence="14" type="ORF">CGGC5_v012723</name>
</gene>
<dbReference type="PANTHER" id="PTHR24223:SF399">
    <property type="entry name" value="ABC TRANSPORTER ATNG"/>
    <property type="match status" value="1"/>
</dbReference>
<feature type="transmembrane region" description="Helical" evidence="11">
    <location>
        <begin position="103"/>
        <end position="123"/>
    </location>
</feature>
<evidence type="ECO:0000256" key="8">
    <source>
        <dbReference type="ARBA" id="ARBA00023136"/>
    </source>
</evidence>
<dbReference type="SUPFAM" id="SSF52540">
    <property type="entry name" value="P-loop containing nucleoside triphosphate hydrolases"/>
    <property type="match status" value="2"/>
</dbReference>
<dbReference type="InParanoid" id="A0A7J6IPG0"/>
<dbReference type="GO" id="GO:0016887">
    <property type="term" value="F:ATP hydrolysis activity"/>
    <property type="evidence" value="ECO:0007669"/>
    <property type="project" value="InterPro"/>
</dbReference>
<comment type="subcellular location">
    <subcellularLocation>
        <location evidence="1">Cell membrane</location>
        <topology evidence="1">Multi-pass membrane protein</topology>
    </subcellularLocation>
</comment>
<feature type="transmembrane region" description="Helical" evidence="11">
    <location>
        <begin position="1046"/>
        <end position="1063"/>
    </location>
</feature>
<evidence type="ECO:0000256" key="5">
    <source>
        <dbReference type="ARBA" id="ARBA00022741"/>
    </source>
</evidence>
<dbReference type="EMBL" id="ANPB02000007">
    <property type="protein sequence ID" value="KAF4478806.1"/>
    <property type="molecule type" value="Genomic_DNA"/>
</dbReference>
<evidence type="ECO:0000259" key="12">
    <source>
        <dbReference type="PROSITE" id="PS50893"/>
    </source>
</evidence>
<protein>
    <submittedName>
        <fullName evidence="14">ABC transporter atnG</fullName>
    </submittedName>
</protein>
<dbReference type="FunFam" id="1.20.1560.10:FF:000066">
    <property type="entry name" value="ABC multidrug transporter (Eurofung)"/>
    <property type="match status" value="1"/>
</dbReference>
<dbReference type="PANTHER" id="PTHR24223">
    <property type="entry name" value="ATP-BINDING CASSETTE SUB-FAMILY C"/>
    <property type="match status" value="1"/>
</dbReference>
<feature type="transmembrane region" description="Helical" evidence="11">
    <location>
        <begin position="496"/>
        <end position="519"/>
    </location>
</feature>
<dbReference type="Pfam" id="PF24357">
    <property type="entry name" value="TMD0_ABC"/>
    <property type="match status" value="1"/>
</dbReference>
<dbReference type="InterPro" id="IPR003593">
    <property type="entry name" value="AAA+_ATPase"/>
</dbReference>
<dbReference type="RefSeq" id="XP_066007866.1">
    <property type="nucleotide sequence ID" value="XM_066152742.1"/>
</dbReference>
<keyword evidence="5" id="KW-0547">Nucleotide-binding</keyword>
<dbReference type="SUPFAM" id="SSF90123">
    <property type="entry name" value="ABC transporter transmembrane region"/>
    <property type="match status" value="2"/>
</dbReference>
<feature type="domain" description="ABC transporter" evidence="12">
    <location>
        <begin position="597"/>
        <end position="835"/>
    </location>
</feature>
<evidence type="ECO:0000259" key="13">
    <source>
        <dbReference type="PROSITE" id="PS50929"/>
    </source>
</evidence>
<reference evidence="14 15" key="2">
    <citation type="submission" date="2020-04" db="EMBL/GenBank/DDBJ databases">
        <title>Genome sequencing and assembly of multiple isolates from the Colletotrichum gloeosporioides species complex.</title>
        <authorList>
            <person name="Gan P."/>
            <person name="Shirasu K."/>
        </authorList>
    </citation>
    <scope>NUCLEOTIDE SEQUENCE [LARGE SCALE GENOMIC DNA]</scope>
    <source>
        <strain evidence="14 15">Nara gc5</strain>
    </source>
</reference>
<feature type="domain" description="ABC transmembrane type-1" evidence="13">
    <location>
        <begin position="284"/>
        <end position="559"/>
    </location>
</feature>
<dbReference type="PROSITE" id="PS00211">
    <property type="entry name" value="ABC_TRANSPORTER_1"/>
    <property type="match status" value="2"/>
</dbReference>
<dbReference type="InterPro" id="IPR056227">
    <property type="entry name" value="TMD0_ABC"/>
</dbReference>
<evidence type="ECO:0000256" key="10">
    <source>
        <dbReference type="SAM" id="MobiDB-lite"/>
    </source>
</evidence>
<dbReference type="SMART" id="SM00382">
    <property type="entry name" value="AAA"/>
    <property type="match status" value="2"/>
</dbReference>
<dbReference type="CDD" id="cd18579">
    <property type="entry name" value="ABC_6TM_ABCC_D1"/>
    <property type="match status" value="1"/>
</dbReference>
<feature type="transmembrane region" description="Helical" evidence="11">
    <location>
        <begin position="946"/>
        <end position="971"/>
    </location>
</feature>
<feature type="transmembrane region" description="Helical" evidence="11">
    <location>
        <begin position="547"/>
        <end position="567"/>
    </location>
</feature>
<dbReference type="InterPro" id="IPR017871">
    <property type="entry name" value="ABC_transporter-like_CS"/>
</dbReference>
<evidence type="ECO:0000256" key="2">
    <source>
        <dbReference type="ARBA" id="ARBA00022448"/>
    </source>
</evidence>
<organism evidence="14 15">
    <name type="scientific">Colletotrichum fructicola (strain Nara gc5)</name>
    <name type="common">Anthracnose fungus</name>
    <name type="synonym">Colletotrichum gloeosporioides (strain Nara gc5)</name>
    <dbReference type="NCBI Taxonomy" id="1213859"/>
    <lineage>
        <taxon>Eukaryota</taxon>
        <taxon>Fungi</taxon>
        <taxon>Dikarya</taxon>
        <taxon>Ascomycota</taxon>
        <taxon>Pezizomycotina</taxon>
        <taxon>Sordariomycetes</taxon>
        <taxon>Hypocreomycetidae</taxon>
        <taxon>Glomerellales</taxon>
        <taxon>Glomerellaceae</taxon>
        <taxon>Colletotrichum</taxon>
        <taxon>Colletotrichum gloeosporioides species complex</taxon>
    </lineage>
</organism>
<keyword evidence="8 11" id="KW-0472">Membrane</keyword>
<dbReference type="Proteomes" id="UP000011096">
    <property type="component" value="Unassembled WGS sequence"/>
</dbReference>
<keyword evidence="2" id="KW-0813">Transport</keyword>
<proteinExistence type="predicted"/>
<dbReference type="Gene3D" id="3.40.50.300">
    <property type="entry name" value="P-loop containing nucleotide triphosphate hydrolases"/>
    <property type="match status" value="2"/>
</dbReference>
<keyword evidence="3" id="KW-1003">Cell membrane</keyword>
<keyword evidence="6" id="KW-0067">ATP-binding</keyword>
<dbReference type="GO" id="GO:0005524">
    <property type="term" value="F:ATP binding"/>
    <property type="evidence" value="ECO:0007669"/>
    <property type="project" value="UniProtKB-KW"/>
</dbReference>
<reference evidence="14 15" key="1">
    <citation type="submission" date="2012-08" db="EMBL/GenBank/DDBJ databases">
        <authorList>
            <person name="Gan P.H.P."/>
            <person name="Ikeda K."/>
            <person name="Irieda H."/>
            <person name="Narusaka M."/>
            <person name="O'Connell R.J."/>
            <person name="Narusaka Y."/>
            <person name="Takano Y."/>
            <person name="Kubo Y."/>
            <person name="Shirasu K."/>
        </authorList>
    </citation>
    <scope>NUCLEOTIDE SEQUENCE [LARGE SCALE GENOMIC DNA]</scope>
    <source>
        <strain evidence="14 15">Nara gc5</strain>
    </source>
</reference>
<dbReference type="InterPro" id="IPR044746">
    <property type="entry name" value="ABCC_6TM_D1"/>
</dbReference>
<feature type="compositionally biased region" description="Basic and acidic residues" evidence="10">
    <location>
        <begin position="844"/>
        <end position="861"/>
    </location>
</feature>
<comment type="caution">
    <text evidence="14">The sequence shown here is derived from an EMBL/GenBank/DDBJ whole genome shotgun (WGS) entry which is preliminary data.</text>
</comment>
<dbReference type="FunFam" id="3.40.50.300:FF:000163">
    <property type="entry name" value="Multidrug resistance-associated protein member 4"/>
    <property type="match status" value="1"/>
</dbReference>
<feature type="transmembrane region" description="Helical" evidence="11">
    <location>
        <begin position="316"/>
        <end position="339"/>
    </location>
</feature>
<evidence type="ECO:0000256" key="4">
    <source>
        <dbReference type="ARBA" id="ARBA00022692"/>
    </source>
</evidence>
<feature type="domain" description="ABC transporter" evidence="12">
    <location>
        <begin position="1227"/>
        <end position="1460"/>
    </location>
</feature>
<feature type="transmembrane region" description="Helical" evidence="11">
    <location>
        <begin position="1127"/>
        <end position="1146"/>
    </location>
</feature>
<dbReference type="PROSITE" id="PS50929">
    <property type="entry name" value="ABC_TM1F"/>
    <property type="match status" value="2"/>
</dbReference>
<feature type="transmembrane region" description="Helical" evidence="11">
    <location>
        <begin position="902"/>
        <end position="926"/>
    </location>
</feature>
<evidence type="ECO:0000256" key="3">
    <source>
        <dbReference type="ARBA" id="ARBA00022475"/>
    </source>
</evidence>
<dbReference type="InterPro" id="IPR050173">
    <property type="entry name" value="ABC_transporter_C-like"/>
</dbReference>
<dbReference type="InterPro" id="IPR011527">
    <property type="entry name" value="ABC1_TM_dom"/>
</dbReference>
<feature type="transmembrane region" description="Helical" evidence="11">
    <location>
        <begin position="32"/>
        <end position="53"/>
    </location>
</feature>
<dbReference type="GO" id="GO:0005886">
    <property type="term" value="C:plasma membrane"/>
    <property type="evidence" value="ECO:0007669"/>
    <property type="project" value="UniProtKB-SubCell"/>
</dbReference>
<evidence type="ECO:0000256" key="1">
    <source>
        <dbReference type="ARBA" id="ARBA00004651"/>
    </source>
</evidence>
<dbReference type="GeneID" id="43620738"/>
<dbReference type="CDD" id="cd18580">
    <property type="entry name" value="ABC_6TM_ABCC_D2"/>
    <property type="match status" value="1"/>
</dbReference>
<dbReference type="Pfam" id="PF00005">
    <property type="entry name" value="ABC_tran"/>
    <property type="match status" value="2"/>
</dbReference>
<sequence length="1472" mass="160371">MANSSACADSEFGPIHGCRGDFDFSLLFEQTIFSAVPSGLFLLLAATRLLVLFTRQKKSQRVVVGTWLRWAKLSAVACYGAIEVALLVSWINAHSGLYGTRASIAAAILKLVGVFALGILSWLDHSYSPRPSTLLNVYLLVSLSFDAVQTRTLWLKAHDEGSSVLLIPAEFTAALLIKSGLLVLEAIEKRSLLLPEWRHKTPEETAGVFSRSLLIWLRGILVKGQKTLLAPTDLDPLSEGLGTAHLSRVFGTIWNKQNRRLASLPLVLVKALRWSIMAPVMPRLAQVAFTLCQPLLLREFLRYLAGEATFVGNTGYAFIITYGLVYLGIAISGCIYWRLTYKSLVKLRGCILAAVYEKTLAVDPARCDTTAAVPLVSTDMERIIAGFKDVHEIWANTVQVAISVWLLYRELGIACVAPAVVATLSSLGSMMMSAFADKAQVSWMEATQERVAITARAVAGMKSIKLLGLSGSVYDLLQELRRAELHAARHFRHIEVLTATIAFLPLLLSPVFTFLVFVLQAQSAGKHLDTVKAFTSLGLLQLMTQPLVWLFQAIPLFVASLGCLKRVEKYLHAEPRKTNFSLSSSVVQPEDSSLAEPRSAVVIRAGELGWSETKPVLTNVNINIPASQLTMIIGPVASGKSTLARAMISELPHFRGNIQIFDSVRESANTGIAFCGQEPFIMYGTLLDNITGFSSFDSTWLESVVHAVDLENDIAALPQGRDTNVGSKGTRLSGGQQQRVAIARALYARKQIAIFDDVLSGLDATTKVKVFERTMGPQGLLRQSGCTVVLCTHDVSLLPRTDHIIVLGLDGRVAEAGTYEQLREQSSYIKSLVIQEKSSASGDVLREGTRDEAGRDGHEAHQPLAAGNDDLSSDEPADDLTRRLGDASIYEYLASHIGFWRVVVFVALTCGWAVFSTIGTVWLNFWSSAVSTLSPHGVQNGYYLGVYAAFQVLALAFLALFSGFSLTTLAVKAGTSLHHVLLKAMIWAPQSFFSAVDTGITTNRFSQDIILVDGDLPMSLLETLSAGLVAVVQMILIAVAAPYVAIAYPFLLTALYFVQSFYLKTSRQLRFLDLEARSPLQTNLLETVQGLATIRAFGWAAQSIETNHDLVDASQKPVYLLYMVQRWLQLVLELIIATVAILVAAIAPKMSATSGGLLGVALIQLMSLSQELKMIVINYTNLETSLTAISRIKAFEKETPSESHPSGDIAVYETPRPGWPQEGSVSFDAATVSYVPPGTENASFALRDFTLHITSGQKVAICGRSGSGKSTLIAALTRMAELASGSIHIDAVDIGSVHPSDVRSAINTIPQEPFFFHATVARNLDPSGVLSDEALRLAVEKVQMWQVIEDAGGLHAAATLDNLSQGQKQLLALSRAILNPSNVVLMDEATSSVDQHTASMMKQTIQDEFKDITVIAVAHQLSTIVDFDVVVVMESGDLGLRIRYNRSWKSHPSTFHTAASLRRHKYYTHDAF</sequence>
<evidence type="ECO:0000256" key="9">
    <source>
        <dbReference type="ARBA" id="ARBA00023180"/>
    </source>
</evidence>